<organism evidence="1 2">
    <name type="scientific">Adineta ricciae</name>
    <name type="common">Rotifer</name>
    <dbReference type="NCBI Taxonomy" id="249248"/>
    <lineage>
        <taxon>Eukaryota</taxon>
        <taxon>Metazoa</taxon>
        <taxon>Spiralia</taxon>
        <taxon>Gnathifera</taxon>
        <taxon>Rotifera</taxon>
        <taxon>Eurotatoria</taxon>
        <taxon>Bdelloidea</taxon>
        <taxon>Adinetida</taxon>
        <taxon>Adinetidae</taxon>
        <taxon>Adineta</taxon>
    </lineage>
</organism>
<dbReference type="EMBL" id="CAJNOR010001874">
    <property type="protein sequence ID" value="CAF1213338.1"/>
    <property type="molecule type" value="Genomic_DNA"/>
</dbReference>
<accession>A0A814XM78</accession>
<reference evidence="1" key="1">
    <citation type="submission" date="2021-02" db="EMBL/GenBank/DDBJ databases">
        <authorList>
            <person name="Nowell W R."/>
        </authorList>
    </citation>
    <scope>NUCLEOTIDE SEQUENCE</scope>
</reference>
<name>A0A814XM78_ADIRI</name>
<evidence type="ECO:0000313" key="1">
    <source>
        <dbReference type="EMBL" id="CAF1213338.1"/>
    </source>
</evidence>
<dbReference type="AlphaFoldDB" id="A0A814XM78"/>
<comment type="caution">
    <text evidence="1">The sequence shown here is derived from an EMBL/GenBank/DDBJ whole genome shotgun (WGS) entry which is preliminary data.</text>
</comment>
<sequence>MLETKEDILHKFRFHPSNELIQLTQQQLTRLPLLNKFVENKNNFPLLQNDQHEYVLHHPIRYRWFIPLFHSINTQQPHVLFTELSMDENIFDVLQLFDYLCVDLFPSPLLDEPNLRSLNPTDRNRRLVYRPVKNVGEVRTLASQFVLSLSRDEYDLNDFRTIESVFTLISVIFTRRDIFNSKFRYHTYTILDKCVFPLFFKRHPMEVLINIDEDEKIELYDDLQSIPIDFQNAFCRKGTYELFYCGSERAGKSTMIQFLFSRYENGKCEDQYPFYFMDYLWPWLDEAEIMYLYSIEKDSCSNETQSMYYYRPPKQAKIDKCKPRYGPKAQKYR</sequence>
<gene>
    <name evidence="1" type="ORF">XAT740_LOCUS24314</name>
</gene>
<dbReference type="Proteomes" id="UP000663828">
    <property type="component" value="Unassembled WGS sequence"/>
</dbReference>
<protein>
    <submittedName>
        <fullName evidence="1">Uncharacterized protein</fullName>
    </submittedName>
</protein>
<proteinExistence type="predicted"/>
<keyword evidence="2" id="KW-1185">Reference proteome</keyword>
<evidence type="ECO:0000313" key="2">
    <source>
        <dbReference type="Proteomes" id="UP000663828"/>
    </source>
</evidence>